<evidence type="ECO:0000256" key="4">
    <source>
        <dbReference type="ARBA" id="ARBA00022679"/>
    </source>
</evidence>
<dbReference type="EC" id="2.1.1.181" evidence="6"/>
<comment type="catalytic activity">
    <reaction evidence="6">
        <text>adenosine(1618) in 23S rRNA + S-adenosyl-L-methionine = N(6)-methyladenosine(1618) in 23S rRNA + S-adenosyl-L-homocysteine + H(+)</text>
        <dbReference type="Rhea" id="RHEA:16497"/>
        <dbReference type="Rhea" id="RHEA-COMP:10229"/>
        <dbReference type="Rhea" id="RHEA-COMP:10231"/>
        <dbReference type="ChEBI" id="CHEBI:15378"/>
        <dbReference type="ChEBI" id="CHEBI:57856"/>
        <dbReference type="ChEBI" id="CHEBI:59789"/>
        <dbReference type="ChEBI" id="CHEBI:74411"/>
        <dbReference type="ChEBI" id="CHEBI:74449"/>
        <dbReference type="EC" id="2.1.1.181"/>
    </reaction>
</comment>
<comment type="function">
    <text evidence="6">Specifically methylates the adenine in position 1618 of 23S rRNA.</text>
</comment>
<dbReference type="SUPFAM" id="SSF53335">
    <property type="entry name" value="S-adenosyl-L-methionine-dependent methyltransferases"/>
    <property type="match status" value="1"/>
</dbReference>
<comment type="caution">
    <text evidence="7">The sequence shown here is derived from an EMBL/GenBank/DDBJ whole genome shotgun (WGS) entry which is preliminary data.</text>
</comment>
<dbReference type="GO" id="GO:0008168">
    <property type="term" value="F:methyltransferase activity"/>
    <property type="evidence" value="ECO:0007669"/>
    <property type="project" value="UniProtKB-KW"/>
</dbReference>
<proteinExistence type="inferred from homology"/>
<comment type="subcellular location">
    <subcellularLocation>
        <location evidence="6">Cytoplasm</location>
    </subcellularLocation>
</comment>
<keyword evidence="2 6" id="KW-0698">rRNA processing</keyword>
<comment type="similarity">
    <text evidence="6">Belongs to the methyltransferase superfamily. METTL16/RlmF family.</text>
</comment>
<keyword evidence="4 6" id="KW-0808">Transferase</keyword>
<dbReference type="HAMAP" id="MF_01848">
    <property type="entry name" value="23SrRNA_methyltr_F"/>
    <property type="match status" value="1"/>
</dbReference>
<dbReference type="Proteomes" id="UP000655016">
    <property type="component" value="Unassembled WGS sequence"/>
</dbReference>
<dbReference type="Pfam" id="PF05971">
    <property type="entry name" value="Methyltransf_10"/>
    <property type="match status" value="1"/>
</dbReference>
<sequence>MLKGMTIFALKMKKMKTTDNSEKNNLHSRNLHRSRYDFELLISNCPELKTSVFINQHGIETIDFSNPLAVKKLNKALLQTYYDIQSWDIPKNYLCPPIPGRTDYIHYLADLLAETNNGNIPVGSSVLGLDIGTGANCIYPILGSAIYNWSFVGTDIDKKAIENCSKIIEANPKLTEAISLQQQRESRFIFKNIIIPEDRFTFTMCNPPFHASAEEANKSASRKISNLNPNDKKNTNPVLNFGGQNAELWCNGGEIGFITQMIYESVKYASQCLWFTTLVSKKENLSAIYKTLKKVNPAVVKTIDMAQGQKTSRIVAWTFLSNTEQETWKF</sequence>
<dbReference type="PANTHER" id="PTHR13393:SF0">
    <property type="entry name" value="RNA N6-ADENOSINE-METHYLTRANSFERASE METTL16"/>
    <property type="match status" value="1"/>
</dbReference>
<dbReference type="EMBL" id="BMKP01000010">
    <property type="protein sequence ID" value="GGF25046.1"/>
    <property type="molecule type" value="Genomic_DNA"/>
</dbReference>
<evidence type="ECO:0000313" key="8">
    <source>
        <dbReference type="Proteomes" id="UP000655016"/>
    </source>
</evidence>
<dbReference type="PIRSF" id="PIRSF029038">
    <property type="entry name" value="Mtase_YbiN_prd"/>
    <property type="match status" value="1"/>
</dbReference>
<evidence type="ECO:0000313" key="7">
    <source>
        <dbReference type="EMBL" id="GGF25046.1"/>
    </source>
</evidence>
<dbReference type="NCBIfam" id="NF008725">
    <property type="entry name" value="PRK11727.1"/>
    <property type="match status" value="1"/>
</dbReference>
<dbReference type="InterPro" id="IPR029063">
    <property type="entry name" value="SAM-dependent_MTases_sf"/>
</dbReference>
<evidence type="ECO:0000256" key="3">
    <source>
        <dbReference type="ARBA" id="ARBA00022603"/>
    </source>
</evidence>
<gene>
    <name evidence="6 7" type="primary">rlmF</name>
    <name evidence="7" type="ORF">GCM10011518_38010</name>
</gene>
<dbReference type="GO" id="GO:0032259">
    <property type="term" value="P:methylation"/>
    <property type="evidence" value="ECO:0007669"/>
    <property type="project" value="UniProtKB-KW"/>
</dbReference>
<evidence type="ECO:0000256" key="1">
    <source>
        <dbReference type="ARBA" id="ARBA00022490"/>
    </source>
</evidence>
<dbReference type="Gene3D" id="3.40.50.150">
    <property type="entry name" value="Vaccinia Virus protein VP39"/>
    <property type="match status" value="1"/>
</dbReference>
<organism evidence="7 8">
    <name type="scientific">Flavobacterium limi</name>
    <dbReference type="NCBI Taxonomy" id="2045105"/>
    <lineage>
        <taxon>Bacteria</taxon>
        <taxon>Pseudomonadati</taxon>
        <taxon>Bacteroidota</taxon>
        <taxon>Flavobacteriia</taxon>
        <taxon>Flavobacteriales</taxon>
        <taxon>Flavobacteriaceae</taxon>
        <taxon>Flavobacterium</taxon>
    </lineage>
</organism>
<protein>
    <recommendedName>
        <fullName evidence="6">Ribosomal RNA large subunit methyltransferase F</fullName>
        <ecNumber evidence="6">2.1.1.181</ecNumber>
    </recommendedName>
    <alternativeName>
        <fullName evidence="6">23S rRNA mA1618 methyltransferase</fullName>
    </alternativeName>
    <alternativeName>
        <fullName evidence="6">rRNA adenine N-6-methyltransferase</fullName>
    </alternativeName>
</protein>
<dbReference type="InterPro" id="IPR010286">
    <property type="entry name" value="METTL16/RlmF"/>
</dbReference>
<evidence type="ECO:0000256" key="2">
    <source>
        <dbReference type="ARBA" id="ARBA00022552"/>
    </source>
</evidence>
<evidence type="ECO:0000256" key="5">
    <source>
        <dbReference type="ARBA" id="ARBA00022691"/>
    </source>
</evidence>
<keyword evidence="8" id="KW-1185">Reference proteome</keyword>
<reference evidence="8" key="1">
    <citation type="journal article" date="2019" name="Int. J. Syst. Evol. Microbiol.">
        <title>The Global Catalogue of Microorganisms (GCM) 10K type strain sequencing project: providing services to taxonomists for standard genome sequencing and annotation.</title>
        <authorList>
            <consortium name="The Broad Institute Genomics Platform"/>
            <consortium name="The Broad Institute Genome Sequencing Center for Infectious Disease"/>
            <person name="Wu L."/>
            <person name="Ma J."/>
        </authorList>
    </citation>
    <scope>NUCLEOTIDE SEQUENCE [LARGE SCALE GENOMIC DNA]</scope>
    <source>
        <strain evidence="8">CGMCC 1.16060</strain>
    </source>
</reference>
<keyword evidence="5 6" id="KW-0949">S-adenosyl-L-methionine</keyword>
<dbReference type="InterPro" id="IPR016909">
    <property type="entry name" value="rRNA_lsu_MeTfrase_F"/>
</dbReference>
<evidence type="ECO:0000256" key="6">
    <source>
        <dbReference type="HAMAP-Rule" id="MF_01848"/>
    </source>
</evidence>
<name>A0ABQ1UR47_9FLAO</name>
<dbReference type="CDD" id="cd02440">
    <property type="entry name" value="AdoMet_MTases"/>
    <property type="match status" value="1"/>
</dbReference>
<dbReference type="PANTHER" id="PTHR13393">
    <property type="entry name" value="SAM-DEPENDENT METHYLTRANSFERASE"/>
    <property type="match status" value="1"/>
</dbReference>
<keyword evidence="1 6" id="KW-0963">Cytoplasm</keyword>
<accession>A0ABQ1UR47</accession>
<keyword evidence="3 6" id="KW-0489">Methyltransferase</keyword>